<dbReference type="SUPFAM" id="SSF54791">
    <property type="entry name" value="Eukaryotic type KH-domain (KH-domain type I)"/>
    <property type="match status" value="1"/>
</dbReference>
<evidence type="ECO:0000256" key="5">
    <source>
        <dbReference type="PROSITE-ProRule" id="PRU00723"/>
    </source>
</evidence>
<dbReference type="PROSITE" id="PS50084">
    <property type="entry name" value="KH_TYPE_1"/>
    <property type="match status" value="1"/>
</dbReference>
<evidence type="ECO:0000313" key="8">
    <source>
        <dbReference type="EMBL" id="CAK0902814.1"/>
    </source>
</evidence>
<dbReference type="SMART" id="SM00322">
    <property type="entry name" value="KH"/>
    <property type="match status" value="1"/>
</dbReference>
<keyword evidence="9" id="KW-1185">Reference proteome</keyword>
<dbReference type="InterPro" id="IPR051425">
    <property type="entry name" value="Formin_Homology"/>
</dbReference>
<feature type="region of interest" description="Disordered" evidence="6">
    <location>
        <begin position="93"/>
        <end position="127"/>
    </location>
</feature>
<reference evidence="8" key="1">
    <citation type="submission" date="2023-10" db="EMBL/GenBank/DDBJ databases">
        <authorList>
            <person name="Chen Y."/>
            <person name="Shah S."/>
            <person name="Dougan E. K."/>
            <person name="Thang M."/>
            <person name="Chan C."/>
        </authorList>
    </citation>
    <scope>NUCLEOTIDE SEQUENCE [LARGE SCALE GENOMIC DNA]</scope>
</reference>
<feature type="compositionally biased region" description="Pro residues" evidence="6">
    <location>
        <begin position="443"/>
        <end position="480"/>
    </location>
</feature>
<dbReference type="InterPro" id="IPR041367">
    <property type="entry name" value="Znf-CCCH_4"/>
</dbReference>
<evidence type="ECO:0000256" key="4">
    <source>
        <dbReference type="PROSITE-ProRule" id="PRU00117"/>
    </source>
</evidence>
<evidence type="ECO:0000259" key="7">
    <source>
        <dbReference type="PROSITE" id="PS50103"/>
    </source>
</evidence>
<feature type="compositionally biased region" description="Basic and acidic residues" evidence="6">
    <location>
        <begin position="685"/>
        <end position="702"/>
    </location>
</feature>
<feature type="zinc finger region" description="C3H1-type" evidence="5">
    <location>
        <begin position="318"/>
        <end position="345"/>
    </location>
</feature>
<protein>
    <recommendedName>
        <fullName evidence="7">C3H1-type domain-containing protein</fullName>
    </recommendedName>
</protein>
<dbReference type="InterPro" id="IPR004088">
    <property type="entry name" value="KH_dom_type_1"/>
</dbReference>
<proteinExistence type="predicted"/>
<keyword evidence="4" id="KW-0694">RNA-binding</keyword>
<dbReference type="PANTHER" id="PTHR45725">
    <property type="entry name" value="FORMIN HOMOLOGY 2 FAMILY MEMBER"/>
    <property type="match status" value="1"/>
</dbReference>
<dbReference type="Gene3D" id="4.10.1000.10">
    <property type="entry name" value="Zinc finger, CCCH-type"/>
    <property type="match status" value="2"/>
</dbReference>
<dbReference type="Proteomes" id="UP001189429">
    <property type="component" value="Unassembled WGS sequence"/>
</dbReference>
<dbReference type="EMBL" id="CAUYUJ010021123">
    <property type="protein sequence ID" value="CAK0902814.1"/>
    <property type="molecule type" value="Genomic_DNA"/>
</dbReference>
<dbReference type="InterPro" id="IPR004087">
    <property type="entry name" value="KH_dom"/>
</dbReference>
<organism evidence="8 9">
    <name type="scientific">Prorocentrum cordatum</name>
    <dbReference type="NCBI Taxonomy" id="2364126"/>
    <lineage>
        <taxon>Eukaryota</taxon>
        <taxon>Sar</taxon>
        <taxon>Alveolata</taxon>
        <taxon>Dinophyceae</taxon>
        <taxon>Prorocentrales</taxon>
        <taxon>Prorocentraceae</taxon>
        <taxon>Prorocentrum</taxon>
    </lineage>
</organism>
<comment type="caution">
    <text evidence="8">The sequence shown here is derived from an EMBL/GenBank/DDBJ whole genome shotgun (WGS) entry which is preliminary data.</text>
</comment>
<evidence type="ECO:0000256" key="2">
    <source>
        <dbReference type="ARBA" id="ARBA00022771"/>
    </source>
</evidence>
<dbReference type="Pfam" id="PF00013">
    <property type="entry name" value="KH_1"/>
    <property type="match status" value="1"/>
</dbReference>
<evidence type="ECO:0000256" key="6">
    <source>
        <dbReference type="SAM" id="MobiDB-lite"/>
    </source>
</evidence>
<feature type="region of interest" description="Disordered" evidence="6">
    <location>
        <begin position="360"/>
        <end position="415"/>
    </location>
</feature>
<dbReference type="InterPro" id="IPR036612">
    <property type="entry name" value="KH_dom_type_1_sf"/>
</dbReference>
<accession>A0ABN9XS45</accession>
<feature type="region of interest" description="Disordered" evidence="6">
    <location>
        <begin position="1"/>
        <end position="72"/>
    </location>
</feature>
<feature type="domain" description="C3H1-type" evidence="7">
    <location>
        <begin position="502"/>
        <end position="529"/>
    </location>
</feature>
<dbReference type="SMART" id="SM00356">
    <property type="entry name" value="ZnF_C3H1"/>
    <property type="match status" value="2"/>
</dbReference>
<feature type="compositionally biased region" description="Gly residues" evidence="6">
    <location>
        <begin position="666"/>
        <end position="684"/>
    </location>
</feature>
<evidence type="ECO:0000313" key="9">
    <source>
        <dbReference type="Proteomes" id="UP001189429"/>
    </source>
</evidence>
<dbReference type="SUPFAM" id="SSF90229">
    <property type="entry name" value="CCCH zinc finger"/>
    <property type="match status" value="2"/>
</dbReference>
<evidence type="ECO:0000256" key="3">
    <source>
        <dbReference type="ARBA" id="ARBA00022833"/>
    </source>
</evidence>
<dbReference type="InterPro" id="IPR036855">
    <property type="entry name" value="Znf_CCCH_sf"/>
</dbReference>
<dbReference type="InterPro" id="IPR000571">
    <property type="entry name" value="Znf_CCCH"/>
</dbReference>
<feature type="domain" description="C3H1-type" evidence="7">
    <location>
        <begin position="318"/>
        <end position="345"/>
    </location>
</feature>
<evidence type="ECO:0000256" key="1">
    <source>
        <dbReference type="ARBA" id="ARBA00022723"/>
    </source>
</evidence>
<feature type="region of interest" description="Disordered" evidence="6">
    <location>
        <begin position="654"/>
        <end position="720"/>
    </location>
</feature>
<keyword evidence="3 5" id="KW-0862">Zinc</keyword>
<keyword evidence="1 5" id="KW-0479">Metal-binding</keyword>
<feature type="zinc finger region" description="C3H1-type" evidence="5">
    <location>
        <begin position="502"/>
        <end position="529"/>
    </location>
</feature>
<dbReference type="Gene3D" id="3.30.1370.10">
    <property type="entry name" value="K Homology domain, type 1"/>
    <property type="match status" value="1"/>
</dbReference>
<feature type="compositionally biased region" description="Low complexity" evidence="6">
    <location>
        <begin position="1"/>
        <end position="27"/>
    </location>
</feature>
<keyword evidence="2 5" id="KW-0863">Zinc-finger</keyword>
<feature type="compositionally biased region" description="Basic and acidic residues" evidence="6">
    <location>
        <begin position="536"/>
        <end position="562"/>
    </location>
</feature>
<gene>
    <name evidence="8" type="ORF">PCOR1329_LOCUS79304</name>
</gene>
<sequence>MVSAAQEPWPAQAARRPAGRPQQEPLGQPQPPATGAPPRQESRSGRRRSRSRGGDARDQGPPLPGDGAREDGSVVSAVLAEALAADRAVLAVSGGGSSGRADAPASRRRSKWDDGAPGEMPGVGTTPYNVGEVGGVLGAAPGKRLGGGFDSTIPTAGSLVVDPTTGLVLPAEHRTVLKEIRIPQNLKSGLIGKGGEWINFIRNESKAGVKLSHNDGDAEAVIEIKGTKEVIQHAEVLIHSRLQEVSGNRALVVQKVEEVMMKKTMKIPHVKGGCKGGKGGGCKGGGWKGGGGSWGGNWGGDHGGGNDFGGGKGGKGHKVRTKPCQYYMQGRCTFGDACQFSHDPELIAAAMGAMEAGPMQPIQPGPVMQSFQNWGGEPGGMPPPAPPQAFAGGQDSSGDWSADPPGLGGGAAPSFPPAAVDMSALPPAAMTKASMPAAAPATASPPPVPYSPEAPPPTPAPPKASPPPPPPEPEPLPKETPPAASSSAPSSSAASKPKTAGGFKEEMCKFWQEGGCTFGAACFFAHGPDELVGADKGQEKSPGNKDKQRNHDNKDSGADHMELVGGPGGADQSGSVKTGKDQKADMSVMDQIAQMMGGMDQIEMMGATDQLTQMAQMVEMGAWSMEQLMEQLAPMVAMMSGMYAQQGQTMAFSSEAPPEDFKGEGWGESWGGKGGAWGKGGNGDKGSKGDKGGKGYKGDKGGKGGKKGGKGKPSASAEAEAEFAAKLAAFRNKNKIASSGGGGWT</sequence>
<dbReference type="Pfam" id="PF18044">
    <property type="entry name" value="zf-CCCH_4"/>
    <property type="match status" value="2"/>
</dbReference>
<feature type="compositionally biased region" description="Low complexity" evidence="6">
    <location>
        <begin position="481"/>
        <end position="499"/>
    </location>
</feature>
<feature type="region of interest" description="Disordered" evidence="6">
    <location>
        <begin position="533"/>
        <end position="583"/>
    </location>
</feature>
<feature type="region of interest" description="Disordered" evidence="6">
    <location>
        <begin position="436"/>
        <end position="499"/>
    </location>
</feature>
<dbReference type="PANTHER" id="PTHR45725:SF1">
    <property type="entry name" value="DISHEVELLED ASSOCIATED ACTIVATOR OF MORPHOGENESIS, ISOFORM D"/>
    <property type="match status" value="1"/>
</dbReference>
<dbReference type="PROSITE" id="PS50103">
    <property type="entry name" value="ZF_C3H1"/>
    <property type="match status" value="2"/>
</dbReference>
<name>A0ABN9XS45_9DINO</name>